<gene>
    <name evidence="2" type="ORF">D3273_17925</name>
</gene>
<dbReference type="SUPFAM" id="SSF53822">
    <property type="entry name" value="Periplasmic binding protein-like I"/>
    <property type="match status" value="1"/>
</dbReference>
<dbReference type="OrthoDB" id="5341635at2"/>
<sequence>MNRLPSAALGAALFGLAALPAAAQEAPRVPAGAADLHVVYLSRENDPAYQPVRAENGVTVPTLPDPFPGAELAIRDTRATARALDLAVELDRRVLPEGAPVAEVAAEIARSGAVAVVADVPKDDLVALARAVPKTLAVFDVRQHDDDLRAGFCDAPLFHLLPSDAMATDALAQFVVGKNWRRAFVLYGPLPADKALADDFAASAKKFGAKVVAAKQFAIGNDPRRRDEIDVSLMTASDDYDVVFLADTAGDFGRFVPWQLSRPRPVIGTEGLRAAAWDPLAERFGAPQVNHRFARLAKRDMDNGDWATWAAVRSVVEAAIRHGARDAAAVEKSLAEDATPIDLSKGVESSFRPWDHQLRQAVMLRSADAVIAYAPFEPFLHRRTPLDTLGVDLEESPCRLK</sequence>
<reference evidence="2 3" key="2">
    <citation type="submission" date="2019-02" db="EMBL/GenBank/DDBJ databases">
        <title>'Lichenibacterium ramalinii' gen. nov. sp. nov., 'Lichenibacterium minor' gen. nov. sp. nov.</title>
        <authorList>
            <person name="Pankratov T."/>
        </authorList>
    </citation>
    <scope>NUCLEOTIDE SEQUENCE [LARGE SCALE GENOMIC DNA]</scope>
    <source>
        <strain evidence="2 3">RmlP026</strain>
    </source>
</reference>
<evidence type="ECO:0000313" key="2">
    <source>
        <dbReference type="EMBL" id="RYC30568.1"/>
    </source>
</evidence>
<proteinExistence type="predicted"/>
<dbReference type="EMBL" id="QYBB01000023">
    <property type="protein sequence ID" value="RYC30568.1"/>
    <property type="molecule type" value="Genomic_DNA"/>
</dbReference>
<reference evidence="2 3" key="1">
    <citation type="submission" date="2018-12" db="EMBL/GenBank/DDBJ databases">
        <authorList>
            <person name="Grouzdev D.S."/>
            <person name="Krutkina M.S."/>
        </authorList>
    </citation>
    <scope>NUCLEOTIDE SEQUENCE [LARGE SCALE GENOMIC DNA]</scope>
    <source>
        <strain evidence="2 3">RmlP026</strain>
    </source>
</reference>
<keyword evidence="1" id="KW-0732">Signal</keyword>
<dbReference type="CDD" id="cd06268">
    <property type="entry name" value="PBP1_ABC_transporter_LIVBP-like"/>
    <property type="match status" value="1"/>
</dbReference>
<feature type="signal peptide" evidence="1">
    <location>
        <begin position="1"/>
        <end position="23"/>
    </location>
</feature>
<evidence type="ECO:0000313" key="3">
    <source>
        <dbReference type="Proteomes" id="UP000290759"/>
    </source>
</evidence>
<accession>A0A4Q2U449</accession>
<organism evidence="2 3">
    <name type="scientific">Lichenibacterium minor</name>
    <dbReference type="NCBI Taxonomy" id="2316528"/>
    <lineage>
        <taxon>Bacteria</taxon>
        <taxon>Pseudomonadati</taxon>
        <taxon>Pseudomonadota</taxon>
        <taxon>Alphaproteobacteria</taxon>
        <taxon>Hyphomicrobiales</taxon>
        <taxon>Lichenihabitantaceae</taxon>
        <taxon>Lichenibacterium</taxon>
    </lineage>
</organism>
<dbReference type="Proteomes" id="UP000290759">
    <property type="component" value="Unassembled WGS sequence"/>
</dbReference>
<evidence type="ECO:0000256" key="1">
    <source>
        <dbReference type="SAM" id="SignalP"/>
    </source>
</evidence>
<dbReference type="RefSeq" id="WP_129228264.1">
    <property type="nucleotide sequence ID" value="NZ_QYBB01000023.1"/>
</dbReference>
<dbReference type="InterPro" id="IPR028082">
    <property type="entry name" value="Peripla_BP_I"/>
</dbReference>
<comment type="caution">
    <text evidence="2">The sequence shown here is derived from an EMBL/GenBank/DDBJ whole genome shotgun (WGS) entry which is preliminary data.</text>
</comment>
<dbReference type="Gene3D" id="3.40.50.2300">
    <property type="match status" value="2"/>
</dbReference>
<protein>
    <submittedName>
        <fullName evidence="2">Amino acid ABC transporter substrate-binding protein</fullName>
    </submittedName>
</protein>
<feature type="chain" id="PRO_5020206650" evidence="1">
    <location>
        <begin position="24"/>
        <end position="401"/>
    </location>
</feature>
<dbReference type="AlphaFoldDB" id="A0A4Q2U449"/>
<name>A0A4Q2U449_9HYPH</name>
<keyword evidence="3" id="KW-1185">Reference proteome</keyword>